<name>A0A9Q3EMQ0_9BASI</name>
<accession>A0A9Q3EMQ0</accession>
<dbReference type="Proteomes" id="UP000765509">
    <property type="component" value="Unassembled WGS sequence"/>
</dbReference>
<keyword evidence="2" id="KW-1185">Reference proteome</keyword>
<proteinExistence type="predicted"/>
<evidence type="ECO:0000313" key="2">
    <source>
        <dbReference type="Proteomes" id="UP000765509"/>
    </source>
</evidence>
<dbReference type="EMBL" id="AVOT02027964">
    <property type="protein sequence ID" value="MBW0520277.1"/>
    <property type="molecule type" value="Genomic_DNA"/>
</dbReference>
<sequence length="87" mass="9992">MNNVGEYFSISSLHLLQCDMDLPPLSFHSSLEEQWDDEEEPEKIEILLKAVPPTYHHHLDVLSKVKAEKHPSHCACDHHIELEGIIP</sequence>
<comment type="caution">
    <text evidence="1">The sequence shown here is derived from an EMBL/GenBank/DDBJ whole genome shotgun (WGS) entry which is preliminary data.</text>
</comment>
<dbReference type="AlphaFoldDB" id="A0A9Q3EMQ0"/>
<organism evidence="1 2">
    <name type="scientific">Austropuccinia psidii MF-1</name>
    <dbReference type="NCBI Taxonomy" id="1389203"/>
    <lineage>
        <taxon>Eukaryota</taxon>
        <taxon>Fungi</taxon>
        <taxon>Dikarya</taxon>
        <taxon>Basidiomycota</taxon>
        <taxon>Pucciniomycotina</taxon>
        <taxon>Pucciniomycetes</taxon>
        <taxon>Pucciniales</taxon>
        <taxon>Sphaerophragmiaceae</taxon>
        <taxon>Austropuccinia</taxon>
    </lineage>
</organism>
<gene>
    <name evidence="1" type="ORF">O181_059992</name>
</gene>
<protein>
    <submittedName>
        <fullName evidence="1">Uncharacterized protein</fullName>
    </submittedName>
</protein>
<reference evidence="1" key="1">
    <citation type="submission" date="2021-03" db="EMBL/GenBank/DDBJ databases">
        <title>Draft genome sequence of rust myrtle Austropuccinia psidii MF-1, a brazilian biotype.</title>
        <authorList>
            <person name="Quecine M.C."/>
            <person name="Pachon D.M.R."/>
            <person name="Bonatelli M.L."/>
            <person name="Correr F.H."/>
            <person name="Franceschini L.M."/>
            <person name="Leite T.F."/>
            <person name="Margarido G.R.A."/>
            <person name="Almeida C.A."/>
            <person name="Ferrarezi J.A."/>
            <person name="Labate C.A."/>
        </authorList>
    </citation>
    <scope>NUCLEOTIDE SEQUENCE</scope>
    <source>
        <strain evidence="1">MF-1</strain>
    </source>
</reference>
<evidence type="ECO:0000313" key="1">
    <source>
        <dbReference type="EMBL" id="MBW0520277.1"/>
    </source>
</evidence>